<dbReference type="RefSeq" id="WP_198916707.1">
    <property type="nucleotide sequence ID" value="NZ_JAEKPD010000010.1"/>
</dbReference>
<keyword evidence="2" id="KW-1185">Reference proteome</keyword>
<dbReference type="EMBL" id="JAEKPD010000010">
    <property type="protein sequence ID" value="MBJ3763546.1"/>
    <property type="molecule type" value="Genomic_DNA"/>
</dbReference>
<reference evidence="1" key="1">
    <citation type="submission" date="2020-12" db="EMBL/GenBank/DDBJ databases">
        <title>Bacterial taxonomy.</title>
        <authorList>
            <person name="Pan X."/>
        </authorList>
    </citation>
    <scope>NUCLEOTIDE SEQUENCE</scope>
    <source>
        <strain evidence="1">KCTC 52957</strain>
    </source>
</reference>
<accession>A0A934MEK9</accession>
<comment type="caution">
    <text evidence="1">The sequence shown here is derived from an EMBL/GenBank/DDBJ whole genome shotgun (WGS) entry which is preliminary data.</text>
</comment>
<dbReference type="AlphaFoldDB" id="A0A934MEK9"/>
<organism evidence="1 2">
    <name type="scientific">Palleronia pontilimi</name>
    <dbReference type="NCBI Taxonomy" id="1964209"/>
    <lineage>
        <taxon>Bacteria</taxon>
        <taxon>Pseudomonadati</taxon>
        <taxon>Pseudomonadota</taxon>
        <taxon>Alphaproteobacteria</taxon>
        <taxon>Rhodobacterales</taxon>
        <taxon>Roseobacteraceae</taxon>
        <taxon>Palleronia</taxon>
    </lineage>
</organism>
<evidence type="ECO:0000313" key="1">
    <source>
        <dbReference type="EMBL" id="MBJ3763546.1"/>
    </source>
</evidence>
<dbReference type="Proteomes" id="UP000642488">
    <property type="component" value="Unassembled WGS sequence"/>
</dbReference>
<protein>
    <submittedName>
        <fullName evidence="1">Uncharacterized protein</fullName>
    </submittedName>
</protein>
<evidence type="ECO:0000313" key="2">
    <source>
        <dbReference type="Proteomes" id="UP000642488"/>
    </source>
</evidence>
<sequence>MRISDRLVLFHLALHDQDIADARLVERIDGGTHESLNRHVKGRLNRFDEVNAATPAPGDPAIETARAQLASPRPGRVRTRVGHIAEGANVERGILIEIPARFAEVL</sequence>
<proteinExistence type="predicted"/>
<name>A0A934MEK9_9RHOB</name>
<gene>
    <name evidence="1" type="ORF">ILP92_12390</name>
</gene>